<organism evidence="4 5">
    <name type="scientific">Oceanobacillus neutriphilus</name>
    <dbReference type="NCBI Taxonomy" id="531815"/>
    <lineage>
        <taxon>Bacteria</taxon>
        <taxon>Bacillati</taxon>
        <taxon>Bacillota</taxon>
        <taxon>Bacilli</taxon>
        <taxon>Bacillales</taxon>
        <taxon>Bacillaceae</taxon>
        <taxon>Oceanobacillus</taxon>
    </lineage>
</organism>
<dbReference type="GO" id="GO:0016301">
    <property type="term" value="F:kinase activity"/>
    <property type="evidence" value="ECO:0007669"/>
    <property type="project" value="UniProtKB-KW"/>
</dbReference>
<gene>
    <name evidence="4" type="ORF">GCM10011346_22480</name>
</gene>
<evidence type="ECO:0000313" key="5">
    <source>
        <dbReference type="Proteomes" id="UP000641206"/>
    </source>
</evidence>
<dbReference type="RefSeq" id="WP_188734536.1">
    <property type="nucleotide sequence ID" value="NZ_BMLW01000006.1"/>
</dbReference>
<keyword evidence="5" id="KW-1185">Reference proteome</keyword>
<feature type="domain" description="Carbohydrate kinase PfkB" evidence="3">
    <location>
        <begin position="8"/>
        <end position="310"/>
    </location>
</feature>
<dbReference type="SUPFAM" id="SSF53613">
    <property type="entry name" value="Ribokinase-like"/>
    <property type="match status" value="1"/>
</dbReference>
<dbReference type="PROSITE" id="PS00584">
    <property type="entry name" value="PFKB_KINASES_2"/>
    <property type="match status" value="1"/>
</dbReference>
<dbReference type="Gene3D" id="3.40.1190.20">
    <property type="match status" value="1"/>
</dbReference>
<dbReference type="Proteomes" id="UP000641206">
    <property type="component" value="Unassembled WGS sequence"/>
</dbReference>
<accession>A0ABQ2NV01</accession>
<evidence type="ECO:0000313" key="4">
    <source>
        <dbReference type="EMBL" id="GGP11213.1"/>
    </source>
</evidence>
<keyword evidence="2 4" id="KW-0418">Kinase</keyword>
<dbReference type="CDD" id="cd01166">
    <property type="entry name" value="KdgK"/>
    <property type="match status" value="1"/>
</dbReference>
<evidence type="ECO:0000259" key="3">
    <source>
        <dbReference type="Pfam" id="PF00294"/>
    </source>
</evidence>
<keyword evidence="1" id="KW-0808">Transferase</keyword>
<dbReference type="InterPro" id="IPR002173">
    <property type="entry name" value="Carboh/pur_kinase_PfkB_CS"/>
</dbReference>
<dbReference type="InterPro" id="IPR029056">
    <property type="entry name" value="Ribokinase-like"/>
</dbReference>
<name>A0ABQ2NV01_9BACI</name>
<dbReference type="PANTHER" id="PTHR10584:SF166">
    <property type="entry name" value="RIBOKINASE"/>
    <property type="match status" value="1"/>
</dbReference>
<reference evidence="5" key="1">
    <citation type="journal article" date="2019" name="Int. J. Syst. Evol. Microbiol.">
        <title>The Global Catalogue of Microorganisms (GCM) 10K type strain sequencing project: providing services to taxonomists for standard genome sequencing and annotation.</title>
        <authorList>
            <consortium name="The Broad Institute Genomics Platform"/>
            <consortium name="The Broad Institute Genome Sequencing Center for Infectious Disease"/>
            <person name="Wu L."/>
            <person name="Ma J."/>
        </authorList>
    </citation>
    <scope>NUCLEOTIDE SEQUENCE [LARGE SCALE GENOMIC DNA]</scope>
    <source>
        <strain evidence="5">CGMCC 1.7693</strain>
    </source>
</reference>
<protein>
    <submittedName>
        <fullName evidence="4">Sugar kinase</fullName>
    </submittedName>
</protein>
<evidence type="ECO:0000256" key="1">
    <source>
        <dbReference type="ARBA" id="ARBA00022679"/>
    </source>
</evidence>
<comment type="caution">
    <text evidence="4">The sequence shown here is derived from an EMBL/GenBank/DDBJ whole genome shotgun (WGS) entry which is preliminary data.</text>
</comment>
<dbReference type="InterPro" id="IPR011611">
    <property type="entry name" value="PfkB_dom"/>
</dbReference>
<dbReference type="Pfam" id="PF00294">
    <property type="entry name" value="PfkB"/>
    <property type="match status" value="1"/>
</dbReference>
<sequence length="331" mass="36990">MRIAGSEKKVVVVGDAAVDIIVHFPKFLDDEETKAVYKTPYLIGGGTAANTAVSLSRLGIETFFIGTIGDDQYGHHIVKDLQNEKINTKYMILDEAVNTVGVFAFIDKRGERLLWGWPREKQAFKKIDRDKIDFEMIKNADWIHSSGMAIVEEGSSRDTIIEIFKTAFEAGVPTSFDLNLRVKDESLNEEYRNAVLEVIKNCNYVLGSGEEEFYYLHPNEDWKKSVKSLADPNRTIIARMGPDGTMACSYDETIIENAFQVDVVDTVGAGDVFNGGFIVSILSGNTLKESLEIANAVSGYTVSRESARSSPNQQQLETFMKTHKKYNEINL</sequence>
<evidence type="ECO:0000256" key="2">
    <source>
        <dbReference type="ARBA" id="ARBA00022777"/>
    </source>
</evidence>
<dbReference type="PANTHER" id="PTHR10584">
    <property type="entry name" value="SUGAR KINASE"/>
    <property type="match status" value="1"/>
</dbReference>
<proteinExistence type="predicted"/>
<dbReference type="EMBL" id="BMLW01000006">
    <property type="protein sequence ID" value="GGP11213.1"/>
    <property type="molecule type" value="Genomic_DNA"/>
</dbReference>
<dbReference type="PROSITE" id="PS00583">
    <property type="entry name" value="PFKB_KINASES_1"/>
    <property type="match status" value="1"/>
</dbReference>